<dbReference type="Proteomes" id="UP000325273">
    <property type="component" value="Unassembled WGS sequence"/>
</dbReference>
<evidence type="ECO:0000313" key="2">
    <source>
        <dbReference type="Proteomes" id="UP000325273"/>
    </source>
</evidence>
<dbReference type="InterPro" id="IPR011008">
    <property type="entry name" value="Dimeric_a/b-barrel"/>
</dbReference>
<keyword evidence="2" id="KW-1185">Reference proteome</keyword>
<protein>
    <submittedName>
        <fullName evidence="1">EthD family reductase</fullName>
    </submittedName>
</protein>
<dbReference type="EMBL" id="VTUZ01000060">
    <property type="protein sequence ID" value="KAA0998358.1"/>
    <property type="molecule type" value="Genomic_DNA"/>
</dbReference>
<organism evidence="1 2">
    <name type="scientific">Paraburkholderia panacisoli</name>
    <dbReference type="NCBI Taxonomy" id="2603818"/>
    <lineage>
        <taxon>Bacteria</taxon>
        <taxon>Pseudomonadati</taxon>
        <taxon>Pseudomonadota</taxon>
        <taxon>Betaproteobacteria</taxon>
        <taxon>Burkholderiales</taxon>
        <taxon>Burkholderiaceae</taxon>
        <taxon>Paraburkholderia</taxon>
    </lineage>
</organism>
<gene>
    <name evidence="1" type="ORF">FVF58_44945</name>
</gene>
<evidence type="ECO:0000313" key="1">
    <source>
        <dbReference type="EMBL" id="KAA0998358.1"/>
    </source>
</evidence>
<accession>A0A5B0G6R5</accession>
<comment type="caution">
    <text evidence="1">The sequence shown here is derived from an EMBL/GenBank/DDBJ whole genome shotgun (WGS) entry which is preliminary data.</text>
</comment>
<dbReference type="AlphaFoldDB" id="A0A5B0G6R5"/>
<proteinExistence type="predicted"/>
<dbReference type="GO" id="GO:0016491">
    <property type="term" value="F:oxidoreductase activity"/>
    <property type="evidence" value="ECO:0007669"/>
    <property type="project" value="InterPro"/>
</dbReference>
<dbReference type="Gene3D" id="3.30.70.100">
    <property type="match status" value="1"/>
</dbReference>
<dbReference type="SUPFAM" id="SSF54909">
    <property type="entry name" value="Dimeric alpha+beta barrel"/>
    <property type="match status" value="1"/>
</dbReference>
<reference evidence="1 2" key="1">
    <citation type="submission" date="2019-08" db="EMBL/GenBank/DDBJ databases">
        <title>Paraburkholderia sp. DCY113.</title>
        <authorList>
            <person name="Kang J."/>
        </authorList>
    </citation>
    <scope>NUCLEOTIDE SEQUENCE [LARGE SCALE GENOMIC DNA]</scope>
    <source>
        <strain evidence="1 2">DCY113</strain>
    </source>
</reference>
<dbReference type="RefSeq" id="WP_149676054.1">
    <property type="nucleotide sequence ID" value="NZ_VTUZ01000060.1"/>
</dbReference>
<dbReference type="NCBIfam" id="TIGR02118">
    <property type="entry name" value="EthD family reductase"/>
    <property type="match status" value="1"/>
</dbReference>
<dbReference type="InterPro" id="IPR009799">
    <property type="entry name" value="EthD_dom"/>
</dbReference>
<name>A0A5B0G6R5_9BURK</name>
<sequence length="235" mass="26282">MELCFFLIGEGGHSRDAFDRSDISRLQSAACDVAGLCRFVLHLPAVQDERTKGAHASAPFCVTQWYFDDLELLETALQRGGAIQAVADSIAERAGHCTLRQQAMAVRKFSTPHQQASRVSDERCTYLVSYEGEADDFNAWLTHYMTHHPPLMMQLPGIRELEIYTRIDYRSGLAHAPATAMQRNKVVFDDVDALNAALASPVRARMKQDFDSFPPYSGAAPHYPMRSIYGNLTPR</sequence>